<name>A0A2K8KC79_9RHOB</name>
<dbReference type="EMBL" id="CP024899">
    <property type="protein sequence ID" value="ATX67049.1"/>
    <property type="molecule type" value="Genomic_DNA"/>
</dbReference>
<evidence type="ECO:0000313" key="1">
    <source>
        <dbReference type="EMBL" id="ATX67049.1"/>
    </source>
</evidence>
<reference evidence="1 2" key="1">
    <citation type="submission" date="2017-11" db="EMBL/GenBank/DDBJ databases">
        <title>Revised Sequence and Annotation of the Rhodobaca barguzinensis strain alga05 Genome.</title>
        <authorList>
            <person name="Kopejtka K."/>
            <person name="Tomasch J.M."/>
            <person name="Bunk B."/>
            <person name="Koblizek M."/>
        </authorList>
    </citation>
    <scope>NUCLEOTIDE SEQUENCE [LARGE SCALE GENOMIC DNA]</scope>
    <source>
        <strain evidence="2">alga05</strain>
    </source>
</reference>
<sequence length="65" mass="7123">MPVLVAAPCAADRRLSFVDVNDEHAPVPARNRAGKCPRADMQAIASNMRFAQAFGYSLQMKEPHP</sequence>
<gene>
    <name evidence="1" type="ORF">BG454_15495</name>
</gene>
<dbReference type="AlphaFoldDB" id="A0A2K8KC79"/>
<accession>A0A2K8KC79</accession>
<evidence type="ECO:0000313" key="2">
    <source>
        <dbReference type="Proteomes" id="UP000228948"/>
    </source>
</evidence>
<protein>
    <submittedName>
        <fullName evidence="1">Uncharacterized protein</fullName>
    </submittedName>
</protein>
<dbReference type="KEGG" id="rbg:BG454_15495"/>
<proteinExistence type="predicted"/>
<organism evidence="1 2">
    <name type="scientific">Roseinatronobacter bogoriensis subsp. barguzinensis</name>
    <dbReference type="NCBI Taxonomy" id="441209"/>
    <lineage>
        <taxon>Bacteria</taxon>
        <taxon>Pseudomonadati</taxon>
        <taxon>Pseudomonadota</taxon>
        <taxon>Alphaproteobacteria</taxon>
        <taxon>Rhodobacterales</taxon>
        <taxon>Paracoccaceae</taxon>
        <taxon>Roseinatronobacter</taxon>
    </lineage>
</organism>
<keyword evidence="2" id="KW-1185">Reference proteome</keyword>
<dbReference type="Proteomes" id="UP000228948">
    <property type="component" value="Chromosome"/>
</dbReference>